<dbReference type="Gene3D" id="1.20.870.10">
    <property type="entry name" value="Son of sevenless (SoS) protein Chain: S domain 1"/>
    <property type="match status" value="1"/>
</dbReference>
<proteinExistence type="inferred from homology"/>
<dbReference type="VEuPathDB" id="AmoebaDB:NAEGRDRAFT_59366"/>
<evidence type="ECO:0000259" key="5">
    <source>
        <dbReference type="PROSITE" id="PS50212"/>
    </source>
</evidence>
<dbReference type="InterPro" id="IPR027007">
    <property type="entry name" value="C2_DOCK-type_domain"/>
</dbReference>
<feature type="compositionally biased region" description="Low complexity" evidence="3">
    <location>
        <begin position="291"/>
        <end position="302"/>
    </location>
</feature>
<dbReference type="OrthoDB" id="26687at2759"/>
<evidence type="ECO:0000256" key="1">
    <source>
        <dbReference type="PROSITE-ProRule" id="PRU00168"/>
    </source>
</evidence>
<evidence type="ECO:0000259" key="4">
    <source>
        <dbReference type="PROSITE" id="PS50009"/>
    </source>
</evidence>
<feature type="region of interest" description="Disordered" evidence="3">
    <location>
        <begin position="483"/>
        <end position="556"/>
    </location>
</feature>
<dbReference type="InterPro" id="IPR023578">
    <property type="entry name" value="Ras_GEF_dom_sf"/>
</dbReference>
<name>D2VVW0_NAEGR</name>
<evidence type="ECO:0000256" key="3">
    <source>
        <dbReference type="SAM" id="MobiDB-lite"/>
    </source>
</evidence>
<dbReference type="InterPro" id="IPR026791">
    <property type="entry name" value="DOCK"/>
</dbReference>
<feature type="region of interest" description="Disordered" evidence="3">
    <location>
        <begin position="936"/>
        <end position="958"/>
    </location>
</feature>
<dbReference type="InterPro" id="IPR001895">
    <property type="entry name" value="RASGEF_cat_dom"/>
</dbReference>
<dbReference type="GO" id="GO:0007264">
    <property type="term" value="P:small GTPase-mediated signal transduction"/>
    <property type="evidence" value="ECO:0007669"/>
    <property type="project" value="InterPro"/>
</dbReference>
<dbReference type="KEGG" id="ngr:NAEGRDRAFT_59366"/>
<feature type="domain" description="C2 DOCK-type" evidence="6">
    <location>
        <begin position="985"/>
        <end position="1201"/>
    </location>
</feature>
<dbReference type="PANTHER" id="PTHR23317:SF76">
    <property type="entry name" value="LD20667P"/>
    <property type="match status" value="1"/>
</dbReference>
<sequence length="2288" mass="261478">MQPNITIGSPIISPSSPNEHQIDNNSYKTMYPYIVECNSRLKPSGSYPSFYYKCPSLLLSLPNNNTIMMNNVSSSTVSASATTASVTPKVFPSNNLYHQFWTTNSNNNTISSSSTTTNSSVHKPQTSFDFPSNLIIPSASLFTANQFYVAATNNLSAQEQNNNNNNSATRSSQTNNSNTSTTILTEDEDNNLNSMGVMMENDEEFNVFSPQLMMGQSAPLSDDSILYRLHHAVPHGMMKHFEKMYVWPLSLNTIQQQTQQSSYKKSPSFSSFSPTPPSSTSSSLNQTPKRSSNSNNSNTNNSMLSQLIRTSNSETALSALDQSATIAANNGLNIPPTSPTSNAFHNSALSRACYFEYVWDLNEDCQYKQILPPFRSKNPLGYDEQQVAPLSITSSRQQPSSPPSQTLSSIALSSQSIKRGRGDSFLKHLSAIRELEDERSQEAIFGDSSPLPHSYMENANGSGKGLTRQGSIGKAIKGALSSLKKKKSESDLMSESNDNNKSSLKLDVGKVDKQERRQKTLSMRFSGFWNKQQQDDSNTPKTSPREGNSSSANVSISQSINDIKTADIYAEIDINTEERKLEDLTKENLNDEMVTFINELTYSVNGNRRLSAKFGNAILSSAPTAADMNIKNEILEERLMMLLKPYYEYKPLDLILCHRTLPSLEFPVKSKITITLSVSDFSLMVDSRELFTFSLSLYDCKTERKISEDWYFNFLTEAQLSTLPPSAQEHLRMPPTIVQEKTFHVSYPHDQVYCVLVVRRIAPHSTVQEAAEELGGSSKDRKNNTNDERRKTLAHFEQSFLLGFCKLFAQKKGTSLNNSFSNTASNSMSSSFFSENIDDTKIDLNFNKIVLERFYPIIVDANIETFNIITLLKHLDPQSSHNGLQAYHIKGKVTIESRLEKDWKSSFSRSTLTKQSSYIEDDTFSLDFWDEERTDPFRPDSPHRRSTESQKRRNKSNLMLEEEMNEDIIEEIPWTKSRYPNMVYKNMMYIHLKFARLGGVKSCKHLLIEVAVRENDLSKPSPEDFISTTNTESKMLKRLIGKYNNKLQRYQFSSLANNTKKNVHFVDEIKVDLLGLTSENITAGHHLLFTFYSIDVEDSKGKVQKYMDSLDIRNAHFGSSNRNILGYAFLPLAAKNSVYEADKTIFGDLLVNYMAIRQSVTNETLMIYSKLNPGYLSASEKDLMSNKLTEKAKLKIDANLVSTIQPPDERLQLLFAAYNAFTKSTSLQKSAILEYIVYHLYNKIVLIDFSLCMPYMYLIFDILLEILNYSDSDQFVKDIATHEKIRSDLQVRTFDALVTCMNHFHDLCGNSSRGNRFFSGYVKYVFNYETLHCKLLSLFILYMHSKEQKQQDDISVESESCRYSWFIFDMAIKSLLVAQSKGVKNYEEADLIQLSKSLIQLLFEGMEKLLGTNNAANNNLVVYCNRNIALFIRDLIPFLGYSESAGVFDFYCKKVNRCTSKDTASRLLSESLAIITDYHSIWDLDTAGKENAFVSKLITFFLESIEAGNEKIIFKTAKYFLDLFIKIDYDERYQSREQRERVIGILFNSLVDNFFTKGEELLLKLKQFNEINIILSTIMLWTMRNCNRDTLIEWWKKKTLYFANDLNDISIIFYVLKFFKNVVLSFRGISKERSEQQSKKLDFVSKSYQIVVYLIFNLFIGKEGGMTKHLISVLENVSDSAADDDTVEALLYKLIQLIRHTVIHSLLRHDGNTCFIMVKSVMTELITNFAERISVHEISNSRDLSMKFLKKENKFRLLIALLMFMEKSHSLLVFCPDANDLDYDTDVFRAHCANCSDILLSEYLSRIEASSISNINEAEPEDYIVDLESKSLKAATLEASINKILGFNPENDIENTENFSQMFYLTYNLFSSPEHIIDILISKYKHLNQQSKMDSSKKDNLFIAKINLERTAARLIKDGFYAFNNLSIAKSINFMREIEHMSDSSSSSIAKIQNALLLNVLSIQASSGSRCNITSPGQDGDQSTDKTLILPKGLTLQMVSTPQIPMSKWNHDRELYFTTQRITNPFKITFDIVAWPSNEIAHQLTLLEAKFFLKIKPYEFYYIESKDKEIREKYSSNILFMQEHFKLVQHWANEMVLVQTNDRDRKKVFTKVLCSAQSCYQQNNFFGFMALLGALRSTSVYRIKELYEDNKEVHKLYQELEDCQKKVINSKEIAAMYDSLSEKQLPCVPYLGSFQSQVLFTKEGNKPLLDHPKSPNKKVINYKMMRILLKTLERVASLQQLCLNYDFQELAYLQFVFTEELPRLIHHSDEDLWEISTKIKPSNRQLAD</sequence>
<feature type="domain" description="Ras-GEF" evidence="4">
    <location>
        <begin position="2036"/>
        <end position="2282"/>
    </location>
</feature>
<dbReference type="InterPro" id="IPR000651">
    <property type="entry name" value="Ras-like_Gua-exchang_fac_N"/>
</dbReference>
<dbReference type="Proteomes" id="UP000006671">
    <property type="component" value="Unassembled WGS sequence"/>
</dbReference>
<dbReference type="PROSITE" id="PS51650">
    <property type="entry name" value="C2_DOCK"/>
    <property type="match status" value="1"/>
</dbReference>
<feature type="compositionally biased region" description="Low complexity" evidence="3">
    <location>
        <begin position="258"/>
        <end position="283"/>
    </location>
</feature>
<dbReference type="eggNOG" id="KOG1997">
    <property type="taxonomic scope" value="Eukaryota"/>
</dbReference>
<feature type="compositionally biased region" description="Polar residues" evidence="3">
    <location>
        <begin position="529"/>
        <end position="547"/>
    </location>
</feature>
<keyword evidence="8" id="KW-1185">Reference proteome</keyword>
<feature type="region of interest" description="Disordered" evidence="3">
    <location>
        <begin position="438"/>
        <end position="469"/>
    </location>
</feature>
<evidence type="ECO:0000256" key="2">
    <source>
        <dbReference type="PROSITE-ProRule" id="PRU00983"/>
    </source>
</evidence>
<feature type="domain" description="N-terminal Ras-GEF" evidence="5">
    <location>
        <begin position="1828"/>
        <end position="1965"/>
    </location>
</feature>
<accession>D2VVW0</accession>
<dbReference type="SUPFAM" id="SSF48366">
    <property type="entry name" value="Ras GEF"/>
    <property type="match status" value="1"/>
</dbReference>
<evidence type="ECO:0000313" key="7">
    <source>
        <dbReference type="EMBL" id="EFC39172.1"/>
    </source>
</evidence>
<reference evidence="7 8" key="1">
    <citation type="journal article" date="2010" name="Cell">
        <title>The genome of Naegleria gruberi illuminates early eukaryotic versatility.</title>
        <authorList>
            <person name="Fritz-Laylin L.K."/>
            <person name="Prochnik S.E."/>
            <person name="Ginger M.L."/>
            <person name="Dacks J.B."/>
            <person name="Carpenter M.L."/>
            <person name="Field M.C."/>
            <person name="Kuo A."/>
            <person name="Paredez A."/>
            <person name="Chapman J."/>
            <person name="Pham J."/>
            <person name="Shu S."/>
            <person name="Neupane R."/>
            <person name="Cipriano M."/>
            <person name="Mancuso J."/>
            <person name="Tu H."/>
            <person name="Salamov A."/>
            <person name="Lindquist E."/>
            <person name="Shapiro H."/>
            <person name="Lucas S."/>
            <person name="Grigoriev I.V."/>
            <person name="Cande W.Z."/>
            <person name="Fulton C."/>
            <person name="Rokhsar D.S."/>
            <person name="Dawson S.C."/>
        </authorList>
    </citation>
    <scope>NUCLEOTIDE SEQUENCE [LARGE SCALE GENOMIC DNA]</scope>
    <source>
        <strain evidence="7 8">NEG-M</strain>
    </source>
</reference>
<dbReference type="STRING" id="5762.D2VVW0"/>
<comment type="similarity">
    <text evidence="2">Belongs to the DOCK family.</text>
</comment>
<evidence type="ECO:0000313" key="8">
    <source>
        <dbReference type="Proteomes" id="UP000006671"/>
    </source>
</evidence>
<dbReference type="RefSeq" id="XP_002671916.1">
    <property type="nucleotide sequence ID" value="XM_002671870.1"/>
</dbReference>
<dbReference type="OMA" id="FMEKSHS"/>
<protein>
    <submittedName>
        <fullName evidence="7">RasGEF domain-containing protein</fullName>
    </submittedName>
</protein>
<dbReference type="Pfam" id="PF00617">
    <property type="entry name" value="RasGEF"/>
    <property type="match status" value="1"/>
</dbReference>
<feature type="compositionally biased region" description="Low complexity" evidence="3">
    <location>
        <begin position="158"/>
        <end position="182"/>
    </location>
</feature>
<dbReference type="PROSITE" id="PS50212">
    <property type="entry name" value="RASGEF_NTER"/>
    <property type="match status" value="1"/>
</dbReference>
<dbReference type="eggNOG" id="KOG3417">
    <property type="taxonomic scope" value="Eukaryota"/>
</dbReference>
<dbReference type="EMBL" id="GG738902">
    <property type="protein sequence ID" value="EFC39172.1"/>
    <property type="molecule type" value="Genomic_DNA"/>
</dbReference>
<dbReference type="InParanoid" id="D2VVW0"/>
<organism evidence="8">
    <name type="scientific">Naegleria gruberi</name>
    <name type="common">Amoeba</name>
    <dbReference type="NCBI Taxonomy" id="5762"/>
    <lineage>
        <taxon>Eukaryota</taxon>
        <taxon>Discoba</taxon>
        <taxon>Heterolobosea</taxon>
        <taxon>Tetramitia</taxon>
        <taxon>Eutetramitia</taxon>
        <taxon>Vahlkampfiidae</taxon>
        <taxon>Naegleria</taxon>
    </lineage>
</organism>
<dbReference type="PANTHER" id="PTHR23317">
    <property type="entry name" value="DEDICATOR OF CYTOKINESIS DOCK"/>
    <property type="match status" value="1"/>
</dbReference>
<gene>
    <name evidence="7" type="ORF">NAEGRDRAFT_59366</name>
</gene>
<evidence type="ECO:0000259" key="6">
    <source>
        <dbReference type="PROSITE" id="PS51650"/>
    </source>
</evidence>
<feature type="region of interest" description="Disordered" evidence="3">
    <location>
        <begin position="258"/>
        <end position="302"/>
    </location>
</feature>
<feature type="region of interest" description="Disordered" evidence="3">
    <location>
        <begin position="1"/>
        <end position="23"/>
    </location>
</feature>
<dbReference type="PROSITE" id="PS50009">
    <property type="entry name" value="RASGEF_CAT"/>
    <property type="match status" value="1"/>
</dbReference>
<feature type="compositionally biased region" description="Basic and acidic residues" evidence="3">
    <location>
        <begin position="507"/>
        <end position="518"/>
    </location>
</feature>
<dbReference type="GO" id="GO:0005085">
    <property type="term" value="F:guanyl-nucleotide exchange factor activity"/>
    <property type="evidence" value="ECO:0007669"/>
    <property type="project" value="UniProtKB-KW"/>
</dbReference>
<dbReference type="GeneID" id="8858148"/>
<dbReference type="InterPro" id="IPR036964">
    <property type="entry name" value="RASGEF_cat_dom_sf"/>
</dbReference>
<keyword evidence="1" id="KW-0344">Guanine-nucleotide releasing factor</keyword>
<dbReference type="Pfam" id="PF14429">
    <property type="entry name" value="DOCK-C2"/>
    <property type="match status" value="1"/>
</dbReference>
<feature type="compositionally biased region" description="Low complexity" evidence="3">
    <location>
        <begin position="1"/>
        <end position="17"/>
    </location>
</feature>
<feature type="region of interest" description="Disordered" evidence="3">
    <location>
        <begin position="391"/>
        <end position="410"/>
    </location>
</feature>
<feature type="compositionally biased region" description="Basic and acidic residues" evidence="3">
    <location>
        <begin position="936"/>
        <end position="951"/>
    </location>
</feature>
<dbReference type="SMART" id="SM00147">
    <property type="entry name" value="RasGEF"/>
    <property type="match status" value="1"/>
</dbReference>
<feature type="region of interest" description="Disordered" evidence="3">
    <location>
        <begin position="158"/>
        <end position="190"/>
    </location>
</feature>
<dbReference type="Gene3D" id="1.10.840.10">
    <property type="entry name" value="Ras guanine-nucleotide exchange factors catalytic domain"/>
    <property type="match status" value="1"/>
</dbReference>